<reference evidence="12" key="2">
    <citation type="submission" date="2016-03" db="EMBL/GenBank/DDBJ databases">
        <title>Full-length assembly of Arabidopsis thaliana Ler reveals the complement of translocations and inversions.</title>
        <authorList>
            <person name="Zapata L."/>
            <person name="Schneeberger K."/>
            <person name="Ossowski S."/>
        </authorList>
    </citation>
    <scope>NUCLEOTIDE SEQUENCE [LARGE SCALE GENOMIC DNA]</scope>
    <source>
        <tissue evidence="12">Leaf</tissue>
    </source>
</reference>
<dbReference type="EMBL" id="LUHQ01000004">
    <property type="protein sequence ID" value="OAO97546.1"/>
    <property type="molecule type" value="Genomic_DNA"/>
</dbReference>
<dbReference type="GO" id="GO:0050688">
    <property type="term" value="P:regulation of defense response to virus"/>
    <property type="evidence" value="ECO:0007669"/>
    <property type="project" value="UniProtKB-ARBA"/>
</dbReference>
<dbReference type="GO" id="GO:0009414">
    <property type="term" value="P:response to water deprivation"/>
    <property type="evidence" value="ECO:0007669"/>
    <property type="project" value="UniProtKB-ARBA"/>
</dbReference>
<keyword evidence="3" id="KW-0964">Secreted</keyword>
<organism evidence="12 13">
    <name type="scientific">Arabidopsis thaliana</name>
    <name type="common">Mouse-ear cress</name>
    <dbReference type="NCBI Taxonomy" id="3702"/>
    <lineage>
        <taxon>Eukaryota</taxon>
        <taxon>Viridiplantae</taxon>
        <taxon>Streptophyta</taxon>
        <taxon>Embryophyta</taxon>
        <taxon>Tracheophyta</taxon>
        <taxon>Spermatophyta</taxon>
        <taxon>Magnoliopsida</taxon>
        <taxon>eudicotyledons</taxon>
        <taxon>Gunneridae</taxon>
        <taxon>Pentapetalae</taxon>
        <taxon>rosids</taxon>
        <taxon>malvids</taxon>
        <taxon>Brassicales</taxon>
        <taxon>Brassicaceae</taxon>
        <taxon>Camelineae</taxon>
        <taxon>Arabidopsis</taxon>
    </lineage>
</organism>
<dbReference type="InterPro" id="IPR052462">
    <property type="entry name" value="SLIRP/GR-RBP-like"/>
</dbReference>
<dbReference type="GO" id="GO:0035197">
    <property type="term" value="F:siRNA binding"/>
    <property type="evidence" value="ECO:0007669"/>
    <property type="project" value="UniProtKB-ARBA"/>
</dbReference>
<evidence type="ECO:0000256" key="1">
    <source>
        <dbReference type="ARBA" id="ARBA00004173"/>
    </source>
</evidence>
<dbReference type="CDD" id="cd21608">
    <property type="entry name" value="RRM2_NsCP33_like"/>
    <property type="match status" value="1"/>
</dbReference>
<dbReference type="KEGG" id="ath:AT4G13850"/>
<accession>A0A5S9XSV5</accession>
<dbReference type="Proteomes" id="UP000078284">
    <property type="component" value="Chromosome 4"/>
</dbReference>
<evidence type="ECO:0000313" key="11">
    <source>
        <dbReference type="EMBL" id="CAA0395136.1"/>
    </source>
</evidence>
<reference evidence="13" key="1">
    <citation type="journal article" date="2016" name="Proc. Natl. Acad. Sci. U.S.A.">
        <title>Chromosome-level assembly of Arabidopsis thaliana Ler reveals the extent of translocation and inversion polymorphisms.</title>
        <authorList>
            <person name="Zapata L."/>
            <person name="Ding J."/>
            <person name="Willing E.M."/>
            <person name="Hartwig B."/>
            <person name="Bezdan D."/>
            <person name="Jiao W.B."/>
            <person name="Patel V."/>
            <person name="Velikkakam James G."/>
            <person name="Koornneef M."/>
            <person name="Ossowski S."/>
            <person name="Schneeberger K."/>
        </authorList>
    </citation>
    <scope>NUCLEOTIDE SEQUENCE [LARGE SCALE GENOMIC DNA]</scope>
    <source>
        <strain evidence="13">cv. Landsberg erecta</strain>
    </source>
</reference>
<dbReference type="GO" id="GO:0003690">
    <property type="term" value="F:double-stranded DNA binding"/>
    <property type="evidence" value="ECO:0007669"/>
    <property type="project" value="UniProtKB-ARBA"/>
</dbReference>
<keyword evidence="6" id="KW-0809">Transit peptide</keyword>
<dbReference type="GO" id="GO:0009651">
    <property type="term" value="P:response to salt stress"/>
    <property type="evidence" value="ECO:0007669"/>
    <property type="project" value="UniProtKB-ARBA"/>
</dbReference>
<evidence type="ECO:0000256" key="9">
    <source>
        <dbReference type="PROSITE-ProRule" id="PRU00176"/>
    </source>
</evidence>
<proteinExistence type="inferred from homology"/>
<evidence type="ECO:0000256" key="4">
    <source>
        <dbReference type="ARBA" id="ARBA00022553"/>
    </source>
</evidence>
<evidence type="ECO:0000259" key="10">
    <source>
        <dbReference type="PROSITE" id="PS50102"/>
    </source>
</evidence>
<dbReference type="Proteomes" id="UP000434276">
    <property type="component" value="Unassembled WGS sequence"/>
</dbReference>
<dbReference type="InterPro" id="IPR012677">
    <property type="entry name" value="Nucleotide-bd_a/b_plait_sf"/>
</dbReference>
<dbReference type="Pfam" id="PF00076">
    <property type="entry name" value="RRM_1"/>
    <property type="match status" value="1"/>
</dbReference>
<dbReference type="AlphaFoldDB" id="A0A178UU67"/>
<sequence length="158" mass="15702">MAFCNKLGGLLRQNISSNGNVPVTSMLGSLRLMSTKLFIGGLSWGTDDASLRDAFAHFGDVVDAKVIVDRETGRSRGFGFVNFNDEGAATAAISEMDGKELNGRHIRVNPANDRPSAPRAYGGGGGYSGGGGGYGGGGGGYGGGGGGYGGGGDGGGGF</sequence>
<dbReference type="EMBL" id="CACSHJ010000095">
    <property type="protein sequence ID" value="CAA0395136.1"/>
    <property type="molecule type" value="Genomic_DNA"/>
</dbReference>
<dbReference type="SUPFAM" id="SSF54928">
    <property type="entry name" value="RNA-binding domain, RBD"/>
    <property type="match status" value="1"/>
</dbReference>
<accession>A0A178UU67</accession>
<dbReference type="GO" id="GO:0003697">
    <property type="term" value="F:single-stranded DNA binding"/>
    <property type="evidence" value="ECO:0007669"/>
    <property type="project" value="UniProtKB-ARBA"/>
</dbReference>
<dbReference type="FunFam" id="3.30.70.330:FF:000612">
    <property type="entry name" value="Glycine-rich RNA-binding protein 2"/>
    <property type="match status" value="1"/>
</dbReference>
<dbReference type="PANTHER" id="PTHR48027">
    <property type="entry name" value="HETEROGENEOUS NUCLEAR RIBONUCLEOPROTEIN 87F-RELATED"/>
    <property type="match status" value="1"/>
</dbReference>
<dbReference type="InterPro" id="IPR035979">
    <property type="entry name" value="RBD_domain_sf"/>
</dbReference>
<keyword evidence="5 9" id="KW-0694">RNA-binding</keyword>
<evidence type="ECO:0000256" key="8">
    <source>
        <dbReference type="ARBA" id="ARBA00049664"/>
    </source>
</evidence>
<evidence type="ECO:0000256" key="2">
    <source>
        <dbReference type="ARBA" id="ARBA00004613"/>
    </source>
</evidence>
<evidence type="ECO:0000256" key="6">
    <source>
        <dbReference type="ARBA" id="ARBA00022946"/>
    </source>
</evidence>
<name>A0A178UU67_ARATH</name>
<dbReference type="GO" id="GO:0003727">
    <property type="term" value="F:single-stranded RNA binding"/>
    <property type="evidence" value="ECO:0007669"/>
    <property type="project" value="UniProtKB-ARBA"/>
</dbReference>
<evidence type="ECO:0000313" key="12">
    <source>
        <dbReference type="EMBL" id="OAO97546.1"/>
    </source>
</evidence>
<feature type="domain" description="RRM" evidence="10">
    <location>
        <begin position="35"/>
        <end position="113"/>
    </location>
</feature>
<dbReference type="GO" id="GO:0005739">
    <property type="term" value="C:mitochondrion"/>
    <property type="evidence" value="ECO:0007669"/>
    <property type="project" value="UniProtKB-SubCell"/>
</dbReference>
<evidence type="ECO:0000256" key="7">
    <source>
        <dbReference type="ARBA" id="ARBA00023128"/>
    </source>
</evidence>
<dbReference type="GO" id="GO:0035198">
    <property type="term" value="F:miRNA binding"/>
    <property type="evidence" value="ECO:0007669"/>
    <property type="project" value="UniProtKB-ARBA"/>
</dbReference>
<dbReference type="ExpressionAtlas" id="A0A178UU67">
    <property type="expression patterns" value="baseline and differential"/>
</dbReference>
<gene>
    <name evidence="12" type="ordered locus">AXX17_At4g15800</name>
    <name evidence="11" type="ORF">C24_LOCUS17887</name>
</gene>
<keyword evidence="7" id="KW-0496">Mitochondrion</keyword>
<dbReference type="SMART" id="SM00360">
    <property type="entry name" value="RRM"/>
    <property type="match status" value="1"/>
</dbReference>
<dbReference type="Gene3D" id="3.30.70.330">
    <property type="match status" value="1"/>
</dbReference>
<protein>
    <submittedName>
        <fullName evidence="12">GRP2</fullName>
    </submittedName>
</protein>
<evidence type="ECO:0000256" key="5">
    <source>
        <dbReference type="ARBA" id="ARBA00022884"/>
    </source>
</evidence>
<reference evidence="11 14" key="3">
    <citation type="submission" date="2019-12" db="EMBL/GenBank/DDBJ databases">
        <authorList>
            <person name="Jiao W.-B."/>
            <person name="Schneeberger K."/>
        </authorList>
    </citation>
    <scope>NUCLEOTIDE SEQUENCE [LARGE SCALE GENOMIC DNA]</scope>
    <source>
        <strain evidence="14">cv. C24</strain>
    </source>
</reference>
<dbReference type="GO" id="GO:1990428">
    <property type="term" value="P:miRNA transport"/>
    <property type="evidence" value="ECO:0007669"/>
    <property type="project" value="UniProtKB-ARBA"/>
</dbReference>
<comment type="subcellular location">
    <subcellularLocation>
        <location evidence="1">Mitochondrion</location>
    </subcellularLocation>
    <subcellularLocation>
        <location evidence="2">Secreted</location>
    </subcellularLocation>
</comment>
<dbReference type="PROSITE" id="PS50102">
    <property type="entry name" value="RRM"/>
    <property type="match status" value="1"/>
</dbReference>
<dbReference type="GO" id="GO:0006858">
    <property type="term" value="P:extracellular transport"/>
    <property type="evidence" value="ECO:0007669"/>
    <property type="project" value="UniProtKB-ARBA"/>
</dbReference>
<keyword evidence="4" id="KW-0597">Phosphoprotein</keyword>
<evidence type="ECO:0000313" key="13">
    <source>
        <dbReference type="Proteomes" id="UP000078284"/>
    </source>
</evidence>
<evidence type="ECO:0000313" key="14">
    <source>
        <dbReference type="Proteomes" id="UP000434276"/>
    </source>
</evidence>
<comment type="similarity">
    <text evidence="8">Belongs to the GR-RBP family.</text>
</comment>
<dbReference type="OMA" id="FIEMADD"/>
<dbReference type="InterPro" id="IPR048289">
    <property type="entry name" value="RRM2_NsCP33-like"/>
</dbReference>
<dbReference type="GO" id="GO:0009409">
    <property type="term" value="P:response to cold"/>
    <property type="evidence" value="ECO:0007669"/>
    <property type="project" value="UniProtKB-ARBA"/>
</dbReference>
<dbReference type="InterPro" id="IPR000504">
    <property type="entry name" value="RRM_dom"/>
</dbReference>
<dbReference type="GO" id="GO:0005615">
    <property type="term" value="C:extracellular space"/>
    <property type="evidence" value="ECO:0007669"/>
    <property type="project" value="UniProtKB-ARBA"/>
</dbReference>
<dbReference type="GO" id="GO:0000959">
    <property type="term" value="P:mitochondrial RNA metabolic process"/>
    <property type="evidence" value="ECO:0007669"/>
    <property type="project" value="UniProtKB-ARBA"/>
</dbReference>
<evidence type="ECO:0000256" key="3">
    <source>
        <dbReference type="ARBA" id="ARBA00022525"/>
    </source>
</evidence>
<dbReference type="OrthoDB" id="439808at2759"/>
<dbReference type="SMR" id="A0A178UU67"/>